<dbReference type="PROSITE" id="PS50195">
    <property type="entry name" value="PX"/>
    <property type="match status" value="1"/>
</dbReference>
<dbReference type="AlphaFoldDB" id="A0A0F7SL34"/>
<sequence>MPSTYSQDSKLTRITSTESDQTNFSSEFTDAPMLYDLVPPPPPSASLLSTSRSTPGHVEIRIVDNTVNERLPFAQSVSIPSYNIVGQTKNPVRGKSGTESPVGSAECWVVYEIEIRSIRGGVVVRESKRYSEFCELRESLKQRFPHLRGTIPKLPSKSPLHKFKPSFLETRRLRLQEWLSVILLHSEMGSSDLIRDWLLST</sequence>
<dbReference type="GO" id="GO:0005768">
    <property type="term" value="C:endosome"/>
    <property type="evidence" value="ECO:0007669"/>
    <property type="project" value="TreeGrafter"/>
</dbReference>
<dbReference type="Gene3D" id="3.30.1520.10">
    <property type="entry name" value="Phox-like domain"/>
    <property type="match status" value="1"/>
</dbReference>
<dbReference type="InterPro" id="IPR001683">
    <property type="entry name" value="PX_dom"/>
</dbReference>
<protein>
    <submittedName>
        <fullName evidence="3">Intermediate filament-like protein, sorting nexins, and related proteins containing PX (PhoX) domain(S)</fullName>
    </submittedName>
</protein>
<dbReference type="PANTHER" id="PTHR10555:SF170">
    <property type="entry name" value="FI18122P1"/>
    <property type="match status" value="1"/>
</dbReference>
<accession>A0A0F7SL34</accession>
<feature type="region of interest" description="Disordered" evidence="1">
    <location>
        <begin position="1"/>
        <end position="24"/>
    </location>
</feature>
<evidence type="ECO:0000256" key="1">
    <source>
        <dbReference type="SAM" id="MobiDB-lite"/>
    </source>
</evidence>
<organism evidence="3">
    <name type="scientific">Phaffia rhodozyma</name>
    <name type="common">Yeast</name>
    <name type="synonym">Xanthophyllomyces dendrorhous</name>
    <dbReference type="NCBI Taxonomy" id="264483"/>
    <lineage>
        <taxon>Eukaryota</taxon>
        <taxon>Fungi</taxon>
        <taxon>Dikarya</taxon>
        <taxon>Basidiomycota</taxon>
        <taxon>Agaricomycotina</taxon>
        <taxon>Tremellomycetes</taxon>
        <taxon>Cystofilobasidiales</taxon>
        <taxon>Mrakiaceae</taxon>
        <taxon>Phaffia</taxon>
    </lineage>
</organism>
<dbReference type="EMBL" id="LN483249">
    <property type="protein sequence ID" value="CDZ97662.1"/>
    <property type="molecule type" value="Genomic_DNA"/>
</dbReference>
<dbReference type="PANTHER" id="PTHR10555">
    <property type="entry name" value="SORTING NEXIN"/>
    <property type="match status" value="1"/>
</dbReference>
<reference evidence="3" key="1">
    <citation type="submission" date="2014-08" db="EMBL/GenBank/DDBJ databases">
        <authorList>
            <person name="Sharma Rahul"/>
            <person name="Thines Marco"/>
        </authorList>
    </citation>
    <scope>NUCLEOTIDE SEQUENCE</scope>
</reference>
<dbReference type="GO" id="GO:0035091">
    <property type="term" value="F:phosphatidylinositol binding"/>
    <property type="evidence" value="ECO:0007669"/>
    <property type="project" value="InterPro"/>
</dbReference>
<name>A0A0F7SL34_PHARH</name>
<dbReference type="SUPFAM" id="SSF64268">
    <property type="entry name" value="PX domain"/>
    <property type="match status" value="1"/>
</dbReference>
<evidence type="ECO:0000259" key="2">
    <source>
        <dbReference type="PROSITE" id="PS50195"/>
    </source>
</evidence>
<dbReference type="Pfam" id="PF00787">
    <property type="entry name" value="PX"/>
    <property type="match status" value="1"/>
</dbReference>
<evidence type="ECO:0000313" key="3">
    <source>
        <dbReference type="EMBL" id="CDZ97662.1"/>
    </source>
</evidence>
<dbReference type="InterPro" id="IPR036871">
    <property type="entry name" value="PX_dom_sf"/>
</dbReference>
<dbReference type="SMART" id="SM00312">
    <property type="entry name" value="PX"/>
    <property type="match status" value="1"/>
</dbReference>
<proteinExistence type="predicted"/>
<feature type="domain" description="PX" evidence="2">
    <location>
        <begin position="89"/>
        <end position="201"/>
    </location>
</feature>
<feature type="region of interest" description="Disordered" evidence="1">
    <location>
        <begin position="33"/>
        <end position="52"/>
    </location>
</feature>